<dbReference type="STRING" id="126156.SAMN05421670_0508"/>
<dbReference type="OrthoDB" id="3782397at2"/>
<dbReference type="RefSeq" id="WP_093533872.1">
    <property type="nucleotide sequence ID" value="NZ_FOXU01000001.1"/>
</dbReference>
<name>A0A1I5UQX6_9BACI</name>
<evidence type="ECO:0000313" key="2">
    <source>
        <dbReference type="Proteomes" id="UP000198734"/>
    </source>
</evidence>
<sequence length="118" mass="13430">MDFYKISKDSGKRISKFNSDFIMSRVIQTDKATNIVCMNLEENGIIGYHQAAVPQLLVVIAGEGYVRNDKEEYIKVQSGDAVFWEKDEWHETKSDKGLTAIVIESVELNPSLFMPLKK</sequence>
<proteinExistence type="predicted"/>
<dbReference type="SUPFAM" id="SSF51182">
    <property type="entry name" value="RmlC-like cupins"/>
    <property type="match status" value="1"/>
</dbReference>
<gene>
    <name evidence="1" type="ORF">SAMN05421670_0508</name>
</gene>
<dbReference type="Gene3D" id="2.60.120.10">
    <property type="entry name" value="Jelly Rolls"/>
    <property type="match status" value="1"/>
</dbReference>
<evidence type="ECO:0000313" key="1">
    <source>
        <dbReference type="EMBL" id="SFP97714.1"/>
    </source>
</evidence>
<reference evidence="2" key="1">
    <citation type="submission" date="2016-10" db="EMBL/GenBank/DDBJ databases">
        <authorList>
            <person name="Varghese N."/>
            <person name="Submissions S."/>
        </authorList>
    </citation>
    <scope>NUCLEOTIDE SEQUENCE [LARGE SCALE GENOMIC DNA]</scope>
    <source>
        <strain evidence="2">DSM 11706</strain>
    </source>
</reference>
<accession>A0A1I5UQX6</accession>
<organism evidence="1 2">
    <name type="scientific">Psychrobacillus psychrotolerans</name>
    <dbReference type="NCBI Taxonomy" id="126156"/>
    <lineage>
        <taxon>Bacteria</taxon>
        <taxon>Bacillati</taxon>
        <taxon>Bacillota</taxon>
        <taxon>Bacilli</taxon>
        <taxon>Bacillales</taxon>
        <taxon>Bacillaceae</taxon>
        <taxon>Psychrobacillus</taxon>
    </lineage>
</organism>
<protein>
    <submittedName>
        <fullName evidence="1">Cupin domain protein</fullName>
    </submittedName>
</protein>
<dbReference type="InterPro" id="IPR011051">
    <property type="entry name" value="RmlC_Cupin_sf"/>
</dbReference>
<dbReference type="InterPro" id="IPR014710">
    <property type="entry name" value="RmlC-like_jellyroll"/>
</dbReference>
<keyword evidence="2" id="KW-1185">Reference proteome</keyword>
<dbReference type="Proteomes" id="UP000198734">
    <property type="component" value="Unassembled WGS sequence"/>
</dbReference>
<dbReference type="AlphaFoldDB" id="A0A1I5UQX6"/>
<dbReference type="EMBL" id="FOXU01000001">
    <property type="protein sequence ID" value="SFP97714.1"/>
    <property type="molecule type" value="Genomic_DNA"/>
</dbReference>